<name>A0A5N0UU49_9PSEU</name>
<dbReference type="RefSeq" id="WP_144749111.1">
    <property type="nucleotide sequence ID" value="NZ_VMNW02000052.1"/>
</dbReference>
<dbReference type="InterPro" id="IPR001647">
    <property type="entry name" value="HTH_TetR"/>
</dbReference>
<comment type="caution">
    <text evidence="6">The sequence shown here is derived from an EMBL/GenBank/DDBJ whole genome shotgun (WGS) entry which is preliminary data.</text>
</comment>
<reference evidence="6" key="1">
    <citation type="submission" date="2019-09" db="EMBL/GenBank/DDBJ databases">
        <authorList>
            <person name="Teo W.F.A."/>
            <person name="Duangmal K."/>
        </authorList>
    </citation>
    <scope>NUCLEOTIDE SEQUENCE [LARGE SCALE GENOMIC DNA]</scope>
    <source>
        <strain evidence="6">K81G1</strain>
    </source>
</reference>
<sequence>MPQQVARRRGGETRREILDAAVEVMGERGVAGLSLSEVARRVGVRQPSLYKHFPSLHAVYDELFRAGAERQRDDVARAVRDSAPGLAALTAAIEALGRNAMAGPVVAQLLSWRPVPEFEPSAAAMRPSIEMVEIIRGTLKDAVAAGELDPAADSDEGVALVSIVVSGALTQQLANEPKAGYETGRFSSLLPRAFDMFVRYFAPKTEV</sequence>
<evidence type="ECO:0000259" key="5">
    <source>
        <dbReference type="PROSITE" id="PS50977"/>
    </source>
</evidence>
<keyword evidence="2 4" id="KW-0238">DNA-binding</keyword>
<feature type="DNA-binding region" description="H-T-H motif" evidence="4">
    <location>
        <begin position="34"/>
        <end position="53"/>
    </location>
</feature>
<dbReference type="GO" id="GO:0003700">
    <property type="term" value="F:DNA-binding transcription factor activity"/>
    <property type="evidence" value="ECO:0007669"/>
    <property type="project" value="TreeGrafter"/>
</dbReference>
<dbReference type="PANTHER" id="PTHR30055">
    <property type="entry name" value="HTH-TYPE TRANSCRIPTIONAL REGULATOR RUTR"/>
    <property type="match status" value="1"/>
</dbReference>
<proteinExistence type="predicted"/>
<accession>A0A5N0UU49</accession>
<dbReference type="InterPro" id="IPR009057">
    <property type="entry name" value="Homeodomain-like_sf"/>
</dbReference>
<evidence type="ECO:0000256" key="2">
    <source>
        <dbReference type="ARBA" id="ARBA00023125"/>
    </source>
</evidence>
<keyword evidence="3" id="KW-0804">Transcription</keyword>
<dbReference type="PANTHER" id="PTHR30055:SF234">
    <property type="entry name" value="HTH-TYPE TRANSCRIPTIONAL REGULATOR BETI"/>
    <property type="match status" value="1"/>
</dbReference>
<dbReference type="EMBL" id="VMNW02000052">
    <property type="protein sequence ID" value="KAA9155994.1"/>
    <property type="molecule type" value="Genomic_DNA"/>
</dbReference>
<protein>
    <submittedName>
        <fullName evidence="6">TetR/AcrR family transcriptional regulator</fullName>
    </submittedName>
</protein>
<evidence type="ECO:0000256" key="1">
    <source>
        <dbReference type="ARBA" id="ARBA00023015"/>
    </source>
</evidence>
<dbReference type="AlphaFoldDB" id="A0A5N0UU49"/>
<evidence type="ECO:0000256" key="3">
    <source>
        <dbReference type="ARBA" id="ARBA00023163"/>
    </source>
</evidence>
<organism evidence="6 7">
    <name type="scientific">Amycolatopsis acidicola</name>
    <dbReference type="NCBI Taxonomy" id="2596893"/>
    <lineage>
        <taxon>Bacteria</taxon>
        <taxon>Bacillati</taxon>
        <taxon>Actinomycetota</taxon>
        <taxon>Actinomycetes</taxon>
        <taxon>Pseudonocardiales</taxon>
        <taxon>Pseudonocardiaceae</taxon>
        <taxon>Amycolatopsis</taxon>
    </lineage>
</organism>
<evidence type="ECO:0000313" key="7">
    <source>
        <dbReference type="Proteomes" id="UP000319769"/>
    </source>
</evidence>
<dbReference type="GO" id="GO:0000976">
    <property type="term" value="F:transcription cis-regulatory region binding"/>
    <property type="evidence" value="ECO:0007669"/>
    <property type="project" value="TreeGrafter"/>
</dbReference>
<dbReference type="Proteomes" id="UP000319769">
    <property type="component" value="Unassembled WGS sequence"/>
</dbReference>
<evidence type="ECO:0000256" key="4">
    <source>
        <dbReference type="PROSITE-ProRule" id="PRU00335"/>
    </source>
</evidence>
<keyword evidence="7" id="KW-1185">Reference proteome</keyword>
<dbReference type="SUPFAM" id="SSF46689">
    <property type="entry name" value="Homeodomain-like"/>
    <property type="match status" value="1"/>
</dbReference>
<feature type="domain" description="HTH tetR-type" evidence="5">
    <location>
        <begin position="11"/>
        <end position="71"/>
    </location>
</feature>
<gene>
    <name evidence="6" type="ORF">FPZ12_028360</name>
</gene>
<dbReference type="PRINTS" id="PR00455">
    <property type="entry name" value="HTHTETR"/>
</dbReference>
<dbReference type="OrthoDB" id="71867at2"/>
<dbReference type="Pfam" id="PF00440">
    <property type="entry name" value="TetR_N"/>
    <property type="match status" value="1"/>
</dbReference>
<dbReference type="InterPro" id="IPR050109">
    <property type="entry name" value="HTH-type_TetR-like_transc_reg"/>
</dbReference>
<dbReference type="PROSITE" id="PS50977">
    <property type="entry name" value="HTH_TETR_2"/>
    <property type="match status" value="1"/>
</dbReference>
<keyword evidence="1" id="KW-0805">Transcription regulation</keyword>
<evidence type="ECO:0000313" key="6">
    <source>
        <dbReference type="EMBL" id="KAA9155994.1"/>
    </source>
</evidence>
<dbReference type="Gene3D" id="1.10.357.10">
    <property type="entry name" value="Tetracycline Repressor, domain 2"/>
    <property type="match status" value="1"/>
</dbReference>